<dbReference type="EMBL" id="JBEDUW010000005">
    <property type="protein sequence ID" value="KAK9927756.1"/>
    <property type="molecule type" value="Genomic_DNA"/>
</dbReference>
<gene>
    <name evidence="1" type="ORF">M0R45_024923</name>
</gene>
<evidence type="ECO:0000313" key="2">
    <source>
        <dbReference type="Proteomes" id="UP001457282"/>
    </source>
</evidence>
<dbReference type="PANTHER" id="PTHR47481:SF31">
    <property type="entry name" value="OS01G0873500 PROTEIN"/>
    <property type="match status" value="1"/>
</dbReference>
<accession>A0AAW1WUI2</accession>
<evidence type="ECO:0000313" key="1">
    <source>
        <dbReference type="EMBL" id="KAK9927756.1"/>
    </source>
</evidence>
<dbReference type="PANTHER" id="PTHR47481">
    <property type="match status" value="1"/>
</dbReference>
<dbReference type="InterPro" id="IPR036875">
    <property type="entry name" value="Znf_CCHC_sf"/>
</dbReference>
<dbReference type="Proteomes" id="UP001457282">
    <property type="component" value="Unassembled WGS sequence"/>
</dbReference>
<proteinExistence type="predicted"/>
<evidence type="ECO:0008006" key="3">
    <source>
        <dbReference type="Google" id="ProtNLM"/>
    </source>
</evidence>
<dbReference type="GO" id="GO:0003676">
    <property type="term" value="F:nucleic acid binding"/>
    <property type="evidence" value="ECO:0007669"/>
    <property type="project" value="InterPro"/>
</dbReference>
<dbReference type="AlphaFoldDB" id="A0AAW1WUI2"/>
<organism evidence="1 2">
    <name type="scientific">Rubus argutus</name>
    <name type="common">Southern blackberry</name>
    <dbReference type="NCBI Taxonomy" id="59490"/>
    <lineage>
        <taxon>Eukaryota</taxon>
        <taxon>Viridiplantae</taxon>
        <taxon>Streptophyta</taxon>
        <taxon>Embryophyta</taxon>
        <taxon>Tracheophyta</taxon>
        <taxon>Spermatophyta</taxon>
        <taxon>Magnoliopsida</taxon>
        <taxon>eudicotyledons</taxon>
        <taxon>Gunneridae</taxon>
        <taxon>Pentapetalae</taxon>
        <taxon>rosids</taxon>
        <taxon>fabids</taxon>
        <taxon>Rosales</taxon>
        <taxon>Rosaceae</taxon>
        <taxon>Rosoideae</taxon>
        <taxon>Rosoideae incertae sedis</taxon>
        <taxon>Rubus</taxon>
    </lineage>
</organism>
<dbReference type="GO" id="GO:0008270">
    <property type="term" value="F:zinc ion binding"/>
    <property type="evidence" value="ECO:0007669"/>
    <property type="project" value="InterPro"/>
</dbReference>
<name>A0AAW1WUI2_RUBAR</name>
<comment type="caution">
    <text evidence="1">The sequence shown here is derived from an EMBL/GenBank/DDBJ whole genome shotgun (WGS) entry which is preliminary data.</text>
</comment>
<dbReference type="SUPFAM" id="SSF57756">
    <property type="entry name" value="Retrovirus zinc finger-like domains"/>
    <property type="match status" value="1"/>
</dbReference>
<dbReference type="Pfam" id="PF14223">
    <property type="entry name" value="Retrotran_gag_2"/>
    <property type="match status" value="1"/>
</dbReference>
<protein>
    <recommendedName>
        <fullName evidence="3">Retrotransposon Copia-like N-terminal domain-containing protein</fullName>
    </recommendedName>
</protein>
<reference evidence="1 2" key="1">
    <citation type="journal article" date="2023" name="G3 (Bethesda)">
        <title>A chromosome-length genome assembly and annotation of blackberry (Rubus argutus, cv. 'Hillquist').</title>
        <authorList>
            <person name="Bruna T."/>
            <person name="Aryal R."/>
            <person name="Dudchenko O."/>
            <person name="Sargent D.J."/>
            <person name="Mead D."/>
            <person name="Buti M."/>
            <person name="Cavallini A."/>
            <person name="Hytonen T."/>
            <person name="Andres J."/>
            <person name="Pham M."/>
            <person name="Weisz D."/>
            <person name="Mascagni F."/>
            <person name="Usai G."/>
            <person name="Natali L."/>
            <person name="Bassil N."/>
            <person name="Fernandez G.E."/>
            <person name="Lomsadze A."/>
            <person name="Armour M."/>
            <person name="Olukolu B."/>
            <person name="Poorten T."/>
            <person name="Britton C."/>
            <person name="Davik J."/>
            <person name="Ashrafi H."/>
            <person name="Aiden E.L."/>
            <person name="Borodovsky M."/>
            <person name="Worthington M."/>
        </authorList>
    </citation>
    <scope>NUCLEOTIDE SEQUENCE [LARGE SCALE GENOMIC DNA]</scope>
    <source>
        <strain evidence="1">PI 553951</strain>
    </source>
</reference>
<sequence length="264" mass="29723">MAASSPTSAFPKTPDVLYSSISSLMPIRLDSTNFTIWKSLMTTIFRAHNLFGYVDGSIKSPEKFIRNDAGEPTAAISPSYETWMAHDAGVMVLIHATLSNSALAHIIGCDTARDLWLKLEEDFLTLLNFHITKYRSDLQTSTKGTDSIHAYVQRIEEIRDKLTGFGVVIDDAEMMLHAMRGLPTEYNPFRVSTAMRDEPLSLDGYYVLLLEEEAALRARNQYHFPQFADAQWSSNQCQICNEAGHTALVCPHRMDFTYQGVQNQ</sequence>
<keyword evidence="2" id="KW-1185">Reference proteome</keyword>